<evidence type="ECO:0000313" key="2">
    <source>
        <dbReference type="Proteomes" id="UP000324222"/>
    </source>
</evidence>
<reference evidence="1 2" key="1">
    <citation type="submission" date="2019-05" db="EMBL/GenBank/DDBJ databases">
        <title>Another draft genome of Portunus trituberculatus and its Hox gene families provides insights of decapod evolution.</title>
        <authorList>
            <person name="Jeong J.-H."/>
            <person name="Song I."/>
            <person name="Kim S."/>
            <person name="Choi T."/>
            <person name="Kim D."/>
            <person name="Ryu S."/>
            <person name="Kim W."/>
        </authorList>
    </citation>
    <scope>NUCLEOTIDE SEQUENCE [LARGE SCALE GENOMIC DNA]</scope>
    <source>
        <tissue evidence="1">Muscle</tissue>
    </source>
</reference>
<dbReference type="Proteomes" id="UP000324222">
    <property type="component" value="Unassembled WGS sequence"/>
</dbReference>
<dbReference type="EMBL" id="VSRR010011227">
    <property type="protein sequence ID" value="MPC52889.1"/>
    <property type="molecule type" value="Genomic_DNA"/>
</dbReference>
<protein>
    <submittedName>
        <fullName evidence="1">Uncharacterized protein</fullName>
    </submittedName>
</protein>
<proteinExistence type="predicted"/>
<dbReference type="AlphaFoldDB" id="A0A5B7G5P7"/>
<name>A0A5B7G5P7_PORTR</name>
<keyword evidence="2" id="KW-1185">Reference proteome</keyword>
<organism evidence="1 2">
    <name type="scientific">Portunus trituberculatus</name>
    <name type="common">Swimming crab</name>
    <name type="synonym">Neptunus trituberculatus</name>
    <dbReference type="NCBI Taxonomy" id="210409"/>
    <lineage>
        <taxon>Eukaryota</taxon>
        <taxon>Metazoa</taxon>
        <taxon>Ecdysozoa</taxon>
        <taxon>Arthropoda</taxon>
        <taxon>Crustacea</taxon>
        <taxon>Multicrustacea</taxon>
        <taxon>Malacostraca</taxon>
        <taxon>Eumalacostraca</taxon>
        <taxon>Eucarida</taxon>
        <taxon>Decapoda</taxon>
        <taxon>Pleocyemata</taxon>
        <taxon>Brachyura</taxon>
        <taxon>Eubrachyura</taxon>
        <taxon>Portunoidea</taxon>
        <taxon>Portunidae</taxon>
        <taxon>Portuninae</taxon>
        <taxon>Portunus</taxon>
    </lineage>
</organism>
<sequence length="131" mass="14568">MPCAATRLLSEARRKVGTLRPEEEGGVAKGGPSTLPFLFLKKSEVKHSTDNVAINAVLFNLLIMHEKTAAQEARGNTRAFLRLQFTKIYARQDLVVMKSSVERIPSPAVQRAVPKFLSNNESELLARCLEF</sequence>
<gene>
    <name evidence="1" type="ORF">E2C01_046769</name>
</gene>
<evidence type="ECO:0000313" key="1">
    <source>
        <dbReference type="EMBL" id="MPC52889.1"/>
    </source>
</evidence>
<accession>A0A5B7G5P7</accession>
<comment type="caution">
    <text evidence="1">The sequence shown here is derived from an EMBL/GenBank/DDBJ whole genome shotgun (WGS) entry which is preliminary data.</text>
</comment>